<dbReference type="AlphaFoldDB" id="A0A183BSC9"/>
<name>A0A183BSC9_GLOPA</name>
<dbReference type="WBParaSite" id="GPLIN_000351500">
    <property type="protein sequence ID" value="GPLIN_000351500"/>
    <property type="gene ID" value="GPLIN_000351500"/>
</dbReference>
<evidence type="ECO:0000313" key="2">
    <source>
        <dbReference type="WBParaSite" id="GPLIN_000351500"/>
    </source>
</evidence>
<protein>
    <submittedName>
        <fullName evidence="2">DUF19 domain-containing protein</fullName>
    </submittedName>
</protein>
<reference evidence="1" key="1">
    <citation type="submission" date="2014-05" db="EMBL/GenBank/DDBJ databases">
        <title>The genome and life-stage specific transcriptomes of Globodera pallida elucidate key aspects of plant parasitism by a cyst nematode.</title>
        <authorList>
            <person name="Cotton J.A."/>
            <person name="Lilley C.J."/>
            <person name="Jones L.M."/>
            <person name="Kikuchi T."/>
            <person name="Reid A.J."/>
            <person name="Thorpe P."/>
            <person name="Tsai I.J."/>
            <person name="Beasley H."/>
            <person name="Blok V."/>
            <person name="Cock P.J.A."/>
            <person name="Van den Akker S.E."/>
            <person name="Holroyd N."/>
            <person name="Hunt M."/>
            <person name="Mantelin S."/>
            <person name="Naghra H."/>
            <person name="Pain A."/>
            <person name="Palomares-Rius J.E."/>
            <person name="Zarowiecki M."/>
            <person name="Berriman M."/>
            <person name="Jones J.T."/>
            <person name="Urwin P.E."/>
        </authorList>
    </citation>
    <scope>NUCLEOTIDE SEQUENCE [LARGE SCALE GENOMIC DNA]</scope>
    <source>
        <strain evidence="1">Lindley</strain>
    </source>
</reference>
<evidence type="ECO:0000313" key="1">
    <source>
        <dbReference type="Proteomes" id="UP000050741"/>
    </source>
</evidence>
<keyword evidence="1" id="KW-1185">Reference proteome</keyword>
<reference evidence="2" key="2">
    <citation type="submission" date="2016-06" db="UniProtKB">
        <authorList>
            <consortium name="WormBaseParasite"/>
        </authorList>
    </citation>
    <scope>IDENTIFICATION</scope>
</reference>
<organism evidence="1 2">
    <name type="scientific">Globodera pallida</name>
    <name type="common">Potato cyst nematode worm</name>
    <name type="synonym">Heterodera pallida</name>
    <dbReference type="NCBI Taxonomy" id="36090"/>
    <lineage>
        <taxon>Eukaryota</taxon>
        <taxon>Metazoa</taxon>
        <taxon>Ecdysozoa</taxon>
        <taxon>Nematoda</taxon>
        <taxon>Chromadorea</taxon>
        <taxon>Rhabditida</taxon>
        <taxon>Tylenchina</taxon>
        <taxon>Tylenchomorpha</taxon>
        <taxon>Tylenchoidea</taxon>
        <taxon>Heteroderidae</taxon>
        <taxon>Heteroderinae</taxon>
        <taxon>Globodera</taxon>
    </lineage>
</organism>
<sequence length="254" mass="29284">MLNVSAFPYGLVCEKHESLYTSGSLPVDEYKDYVNACMQVPTEKCQFHVDVYACYKSSNKWPRNSSIAELCREHLDVDSTLNVAGFRNDGIGSVLDDIGKEKINGTWAKKLHFVPPSTADMEIYFQIANPEFSRLITQSPNVRPSENNPNTTWNTYSPCDDYGDDCDEIRELLKRIEDLESCHGNRPPLPDDAFKLPPWKKPPPYSRPFRKRSESLICNFDSFCHKEELHEEYIEARERCGLAPEEGNRRKKRH</sequence>
<accession>A0A183BSC9</accession>
<proteinExistence type="predicted"/>
<dbReference type="Proteomes" id="UP000050741">
    <property type="component" value="Unassembled WGS sequence"/>
</dbReference>